<evidence type="ECO:0000313" key="10">
    <source>
        <dbReference type="EMBL" id="MDV2686113.1"/>
    </source>
</evidence>
<dbReference type="EMBL" id="JAWJBA010000006">
    <property type="protein sequence ID" value="MDV2686113.1"/>
    <property type="molecule type" value="Genomic_DNA"/>
</dbReference>
<evidence type="ECO:0000256" key="6">
    <source>
        <dbReference type="ARBA" id="ARBA00022989"/>
    </source>
</evidence>
<dbReference type="PANTHER" id="PTHR30294:SF38">
    <property type="entry name" value="TRANSPORT PERMEASE PROTEIN"/>
    <property type="match status" value="1"/>
</dbReference>
<keyword evidence="3" id="KW-0813">Transport</keyword>
<feature type="transmembrane region" description="Helical" evidence="8">
    <location>
        <begin position="17"/>
        <end position="37"/>
    </location>
</feature>
<feature type="domain" description="ABC transmembrane type-2" evidence="9">
    <location>
        <begin position="137"/>
        <end position="366"/>
    </location>
</feature>
<organism evidence="10 11">
    <name type="scientific">Alkalihalophilus lindianensis</name>
    <dbReference type="NCBI Taxonomy" id="1630542"/>
    <lineage>
        <taxon>Bacteria</taxon>
        <taxon>Bacillati</taxon>
        <taxon>Bacillota</taxon>
        <taxon>Bacilli</taxon>
        <taxon>Bacillales</taxon>
        <taxon>Bacillaceae</taxon>
        <taxon>Alkalihalophilus</taxon>
    </lineage>
</organism>
<dbReference type="InterPro" id="IPR051449">
    <property type="entry name" value="ABC-2_transporter_component"/>
</dbReference>
<feature type="transmembrane region" description="Helical" evidence="8">
    <location>
        <begin position="286"/>
        <end position="304"/>
    </location>
</feature>
<dbReference type="PANTHER" id="PTHR30294">
    <property type="entry name" value="MEMBRANE COMPONENT OF ABC TRANSPORTER YHHJ-RELATED"/>
    <property type="match status" value="1"/>
</dbReference>
<keyword evidence="7 8" id="KW-0472">Membrane</keyword>
<keyword evidence="11" id="KW-1185">Reference proteome</keyword>
<name>A0ABU3XE48_9BACI</name>
<feature type="transmembrane region" description="Helical" evidence="8">
    <location>
        <begin position="345"/>
        <end position="363"/>
    </location>
</feature>
<proteinExistence type="inferred from homology"/>
<keyword evidence="5 8" id="KW-0812">Transmembrane</keyword>
<protein>
    <submittedName>
        <fullName evidence="10">ABC transporter permease</fullName>
    </submittedName>
</protein>
<feature type="transmembrane region" description="Helical" evidence="8">
    <location>
        <begin position="175"/>
        <end position="196"/>
    </location>
</feature>
<dbReference type="RefSeq" id="WP_317123280.1">
    <property type="nucleotide sequence ID" value="NZ_JAWJBA010000006.1"/>
</dbReference>
<sequence length="367" mass="41577">MKSVFLLQWQRFRRSPVLVLSFFVLTIIFVAVLAGFGGESQMKVSTFTDDTLSEEDRNTWINLLNESDAYEFVLMEEEEAKQSVALGDKSLALQLLEDDYRILVAAEEPSRLFIEAYVHQVYMEELQLKQIEPYVESDAFRTEVNDFMNEPVLSVMTSSLEGSTGSFEYNEQLHVLFGMTLFFAIYTVMFSLMNVAEEKRLGTWERMVISPLRKWQMYMGHLLYCFIVGYLQILLIFLLFQYAFGFDLGERLGTVLIIIGCYAFTIVAVGILLLGLVRTSQQLQAIIPIVASAMAMLGGAFWPIETVTNDILLTLSKGMPILYGLEALKGATIYDRGFLSLMEPLSILLLIGVLCMGVGMNLMERRG</sequence>
<comment type="caution">
    <text evidence="10">The sequence shown here is derived from an EMBL/GenBank/DDBJ whole genome shotgun (WGS) entry which is preliminary data.</text>
</comment>
<evidence type="ECO:0000256" key="7">
    <source>
        <dbReference type="ARBA" id="ARBA00023136"/>
    </source>
</evidence>
<dbReference type="InterPro" id="IPR013525">
    <property type="entry name" value="ABC2_TM"/>
</dbReference>
<keyword evidence="4" id="KW-1003">Cell membrane</keyword>
<evidence type="ECO:0000259" key="9">
    <source>
        <dbReference type="PROSITE" id="PS51012"/>
    </source>
</evidence>
<evidence type="ECO:0000256" key="8">
    <source>
        <dbReference type="SAM" id="Phobius"/>
    </source>
</evidence>
<evidence type="ECO:0000256" key="1">
    <source>
        <dbReference type="ARBA" id="ARBA00004651"/>
    </source>
</evidence>
<keyword evidence="6 8" id="KW-1133">Transmembrane helix</keyword>
<reference evidence="10 11" key="1">
    <citation type="submission" date="2023-10" db="EMBL/GenBank/DDBJ databases">
        <title>Screening of Alkalihalobacillus lindianensis BZ-TG-R113 and Its Alleviation of Salt Stress on Rapeseed Growth.</title>
        <authorList>
            <person name="Zhao B."/>
            <person name="Guo T."/>
        </authorList>
    </citation>
    <scope>NUCLEOTIDE SEQUENCE [LARGE SCALE GENOMIC DNA]</scope>
    <source>
        <strain evidence="10 11">BZ-TG-R113</strain>
    </source>
</reference>
<feature type="transmembrane region" description="Helical" evidence="8">
    <location>
        <begin position="217"/>
        <end position="240"/>
    </location>
</feature>
<evidence type="ECO:0000313" key="11">
    <source>
        <dbReference type="Proteomes" id="UP001287282"/>
    </source>
</evidence>
<gene>
    <name evidence="10" type="ORF">RYX56_17225</name>
</gene>
<evidence type="ECO:0000256" key="2">
    <source>
        <dbReference type="ARBA" id="ARBA00007783"/>
    </source>
</evidence>
<evidence type="ECO:0000256" key="3">
    <source>
        <dbReference type="ARBA" id="ARBA00022448"/>
    </source>
</evidence>
<dbReference type="Proteomes" id="UP001287282">
    <property type="component" value="Unassembled WGS sequence"/>
</dbReference>
<dbReference type="Pfam" id="PF12698">
    <property type="entry name" value="ABC2_membrane_3"/>
    <property type="match status" value="1"/>
</dbReference>
<accession>A0ABU3XE48</accession>
<dbReference type="PROSITE" id="PS51012">
    <property type="entry name" value="ABC_TM2"/>
    <property type="match status" value="1"/>
</dbReference>
<comment type="similarity">
    <text evidence="2">Belongs to the ABC-2 integral membrane protein family.</text>
</comment>
<feature type="transmembrane region" description="Helical" evidence="8">
    <location>
        <begin position="252"/>
        <end position="274"/>
    </location>
</feature>
<dbReference type="InterPro" id="IPR047817">
    <property type="entry name" value="ABC2_TM_bact-type"/>
</dbReference>
<comment type="subcellular location">
    <subcellularLocation>
        <location evidence="1">Cell membrane</location>
        <topology evidence="1">Multi-pass membrane protein</topology>
    </subcellularLocation>
</comment>
<evidence type="ECO:0000256" key="4">
    <source>
        <dbReference type="ARBA" id="ARBA00022475"/>
    </source>
</evidence>
<evidence type="ECO:0000256" key="5">
    <source>
        <dbReference type="ARBA" id="ARBA00022692"/>
    </source>
</evidence>